<proteinExistence type="inferred from homology"/>
<evidence type="ECO:0000256" key="6">
    <source>
        <dbReference type="ARBA" id="ARBA00023237"/>
    </source>
</evidence>
<dbReference type="InterPro" id="IPR011990">
    <property type="entry name" value="TPR-like_helical_dom_sf"/>
</dbReference>
<sequence>MAQEREDTRRMLEMSIERQGAEREREILKDETATGQRPTLTIDGQTYQVDHTASALGQALYLSLQHQQWQAANRFLQEYLTLADRDPLLEHYARGMLARVVGENDTAITEFRKLLAQQPDFILGRLELARTLFDDAQEREAKEAFADALAIIDARDPQTSGVRKTIGAYQQALEKRGDWSGSFSFGPSWSDNVNRTSASRTCLISDSTGFCYYERALPEALKATGTDFDFSVQRRLAIKGHHGVYLRSLLYGTQYRNHGEFNETTVTLQGGYSYRDARQQLMLAPSFEYYEWGNDAMYGAPGVHGEWSYMLSSASLVKLEADYKDMQYRRADYARNFDGAQQSVYGTWYRELTPGWTVFGGLDFVNSHAKDPTAEYQQKGVRLGASLRFDAGFDGTLSASYRQRDYELYNPLIEVRRRDQEQNYTLVLRAPRWELAGFVPSLTLRHNRVKSNADWIYSYNRNDASLKLEYSF</sequence>
<evidence type="ECO:0000313" key="11">
    <source>
        <dbReference type="Proteomes" id="UP000239181"/>
    </source>
</evidence>
<organism evidence="10 11">
    <name type="scientific">Pantoea coffeiphila</name>
    <dbReference type="NCBI Taxonomy" id="1465635"/>
    <lineage>
        <taxon>Bacteria</taxon>
        <taxon>Pseudomonadati</taxon>
        <taxon>Pseudomonadota</taxon>
        <taxon>Gammaproteobacteria</taxon>
        <taxon>Enterobacterales</taxon>
        <taxon>Erwiniaceae</taxon>
        <taxon>Pantoea</taxon>
    </lineage>
</organism>
<dbReference type="OrthoDB" id="7525402at2"/>
<keyword evidence="4" id="KW-0732">Signal</keyword>
<dbReference type="InterPro" id="IPR007655">
    <property type="entry name" value="Slam_C"/>
</dbReference>
<comment type="subcellular location">
    <subcellularLocation>
        <location evidence="1">Cell outer membrane</location>
        <topology evidence="1">Multi-pass membrane protein</topology>
    </subcellularLocation>
</comment>
<evidence type="ECO:0000256" key="1">
    <source>
        <dbReference type="ARBA" id="ARBA00004571"/>
    </source>
</evidence>
<comment type="similarity">
    <text evidence="7">Belongs to the Slam family.</text>
</comment>
<dbReference type="SUPFAM" id="SSF48452">
    <property type="entry name" value="TPR-like"/>
    <property type="match status" value="1"/>
</dbReference>
<evidence type="ECO:0000256" key="5">
    <source>
        <dbReference type="ARBA" id="ARBA00023136"/>
    </source>
</evidence>
<gene>
    <name evidence="10" type="ORF">CQW29_18905</name>
</gene>
<feature type="domain" description="Surface lipoprotein assembly modifier C-terminal" evidence="8">
    <location>
        <begin position="179"/>
        <end position="472"/>
    </location>
</feature>
<keyword evidence="11" id="KW-1185">Reference proteome</keyword>
<keyword evidence="6" id="KW-0998">Cell outer membrane</keyword>
<evidence type="ECO:0000259" key="9">
    <source>
        <dbReference type="Pfam" id="PF24575"/>
    </source>
</evidence>
<dbReference type="GO" id="GO:0009279">
    <property type="term" value="C:cell outer membrane"/>
    <property type="evidence" value="ECO:0007669"/>
    <property type="project" value="UniProtKB-SubCell"/>
</dbReference>
<dbReference type="Pfam" id="PF24575">
    <property type="entry name" value="TPR_Slam"/>
    <property type="match status" value="1"/>
</dbReference>
<evidence type="ECO:0000256" key="3">
    <source>
        <dbReference type="ARBA" id="ARBA00022692"/>
    </source>
</evidence>
<keyword evidence="5" id="KW-0472">Membrane</keyword>
<comment type="caution">
    <text evidence="10">The sequence shown here is derived from an EMBL/GenBank/DDBJ whole genome shotgun (WGS) entry which is preliminary data.</text>
</comment>
<evidence type="ECO:0000256" key="7">
    <source>
        <dbReference type="ARBA" id="ARBA00023609"/>
    </source>
</evidence>
<name>A0A2S9I7Y7_9GAMM</name>
<reference evidence="10 11" key="1">
    <citation type="submission" date="2017-10" db="EMBL/GenBank/DDBJ databases">
        <title>Draft genome of two endophytic bacteria isolated from 'guarana' Paullinia cupana (Mart.) Ducke.</title>
        <authorList>
            <person name="Siqueira K.A."/>
            <person name="Liotti R.G."/>
            <person name="Mendes T.A."/>
            <person name="Soares M.A."/>
        </authorList>
    </citation>
    <scope>NUCLEOTIDE SEQUENCE [LARGE SCALE GENOMIC DNA]</scope>
    <source>
        <strain evidence="10 11">342</strain>
    </source>
</reference>
<evidence type="ECO:0000259" key="8">
    <source>
        <dbReference type="Pfam" id="PF04575"/>
    </source>
</evidence>
<keyword evidence="2" id="KW-1134">Transmembrane beta strand</keyword>
<dbReference type="Pfam" id="PF04575">
    <property type="entry name" value="SlipAM"/>
    <property type="match status" value="1"/>
</dbReference>
<dbReference type="Proteomes" id="UP000239181">
    <property type="component" value="Unassembled WGS sequence"/>
</dbReference>
<feature type="domain" description="Surface lipoprotein assembly modifier N-terminal TPR repeats region" evidence="9">
    <location>
        <begin position="48"/>
        <end position="145"/>
    </location>
</feature>
<evidence type="ECO:0000313" key="10">
    <source>
        <dbReference type="EMBL" id="PRD13910.1"/>
    </source>
</evidence>
<protein>
    <submittedName>
        <fullName evidence="10">Uncharacterized protein</fullName>
    </submittedName>
</protein>
<dbReference type="EMBL" id="PDET01000015">
    <property type="protein sequence ID" value="PRD13910.1"/>
    <property type="molecule type" value="Genomic_DNA"/>
</dbReference>
<dbReference type="Gene3D" id="1.25.40.10">
    <property type="entry name" value="Tetratricopeptide repeat domain"/>
    <property type="match status" value="1"/>
</dbReference>
<dbReference type="AlphaFoldDB" id="A0A2S9I7Y7"/>
<accession>A0A2S9I7Y7</accession>
<evidence type="ECO:0000256" key="2">
    <source>
        <dbReference type="ARBA" id="ARBA00022452"/>
    </source>
</evidence>
<dbReference type="InterPro" id="IPR057556">
    <property type="entry name" value="TPR_Slam"/>
</dbReference>
<evidence type="ECO:0000256" key="4">
    <source>
        <dbReference type="ARBA" id="ARBA00022729"/>
    </source>
</evidence>
<keyword evidence="3" id="KW-0812">Transmembrane</keyword>